<gene>
    <name evidence="1" type="ORF">DIURU_000611</name>
</gene>
<accession>A0A642V408</accession>
<name>A0A642V408_DIURU</name>
<comment type="caution">
    <text evidence="1">The sequence shown here is derived from an EMBL/GenBank/DDBJ whole genome shotgun (WGS) entry which is preliminary data.</text>
</comment>
<dbReference type="PANTHER" id="PTHR35523:SF1">
    <property type="entry name" value="CELL WALL PROTEIN SED1"/>
    <property type="match status" value="1"/>
</dbReference>
<dbReference type="RefSeq" id="XP_034014600.1">
    <property type="nucleotide sequence ID" value="XM_034158879.1"/>
</dbReference>
<dbReference type="OMA" id="ITILGPC"/>
<organism evidence="1 2">
    <name type="scientific">Diutina rugosa</name>
    <name type="common">Yeast</name>
    <name type="synonym">Candida rugosa</name>
    <dbReference type="NCBI Taxonomy" id="5481"/>
    <lineage>
        <taxon>Eukaryota</taxon>
        <taxon>Fungi</taxon>
        <taxon>Dikarya</taxon>
        <taxon>Ascomycota</taxon>
        <taxon>Saccharomycotina</taxon>
        <taxon>Pichiomycetes</taxon>
        <taxon>Debaryomycetaceae</taxon>
        <taxon>Diutina</taxon>
    </lineage>
</organism>
<dbReference type="GO" id="GO:0005199">
    <property type="term" value="F:structural constituent of cell wall"/>
    <property type="evidence" value="ECO:0007669"/>
    <property type="project" value="InterPro"/>
</dbReference>
<evidence type="ECO:0008006" key="3">
    <source>
        <dbReference type="Google" id="ProtNLM"/>
    </source>
</evidence>
<sequence>MSVANVTITTDVVVTDFVTYCPEPTSLVVNNKTITVHEPTTITILGPCTIPTTIIGPDTTSKTQSPHVTESQIENGANKAVAGAFAGVAAVAAALL</sequence>
<dbReference type="EMBL" id="SWFT01000026">
    <property type="protein sequence ID" value="KAA8907291.1"/>
    <property type="molecule type" value="Genomic_DNA"/>
</dbReference>
<protein>
    <recommendedName>
        <fullName evidence="3">Cell wall protein</fullName>
    </recommendedName>
</protein>
<dbReference type="GO" id="GO:0031505">
    <property type="term" value="P:fungal-type cell wall organization"/>
    <property type="evidence" value="ECO:0007669"/>
    <property type="project" value="InterPro"/>
</dbReference>
<reference evidence="1 2" key="1">
    <citation type="submission" date="2019-07" db="EMBL/GenBank/DDBJ databases">
        <title>Genome assembly of two rare yeast pathogens: Diutina rugosa and Trichomonascus ciferrii.</title>
        <authorList>
            <person name="Mixao V."/>
            <person name="Saus E."/>
            <person name="Hansen A."/>
            <person name="Lass-Flor C."/>
            <person name="Gabaldon T."/>
        </authorList>
    </citation>
    <scope>NUCLEOTIDE SEQUENCE [LARGE SCALE GENOMIC DNA]</scope>
    <source>
        <strain evidence="1 2">CBS 613</strain>
    </source>
</reference>
<dbReference type="GeneID" id="54779264"/>
<evidence type="ECO:0000313" key="1">
    <source>
        <dbReference type="EMBL" id="KAA8907291.1"/>
    </source>
</evidence>
<keyword evidence="2" id="KW-1185">Reference proteome</keyword>
<dbReference type="Proteomes" id="UP000449547">
    <property type="component" value="Unassembled WGS sequence"/>
</dbReference>
<evidence type="ECO:0000313" key="2">
    <source>
        <dbReference type="Proteomes" id="UP000449547"/>
    </source>
</evidence>
<proteinExistence type="predicted"/>
<dbReference type="GO" id="GO:0009277">
    <property type="term" value="C:fungal-type cell wall"/>
    <property type="evidence" value="ECO:0007669"/>
    <property type="project" value="TreeGrafter"/>
</dbReference>
<dbReference type="VEuPathDB" id="FungiDB:DIURU_000611"/>
<dbReference type="AlphaFoldDB" id="A0A642V408"/>
<dbReference type="InterPro" id="IPR038843">
    <property type="entry name" value="Sed1/Spi1"/>
</dbReference>
<dbReference type="PANTHER" id="PTHR35523">
    <property type="entry name" value="CELL WALL PROTEIN SED1"/>
    <property type="match status" value="1"/>
</dbReference>